<evidence type="ECO:0000313" key="2">
    <source>
        <dbReference type="Proteomes" id="UP000322873"/>
    </source>
</evidence>
<dbReference type="AlphaFoldDB" id="A0A5M9K1X2"/>
<accession>A0A5M9K1X2</accession>
<comment type="caution">
    <text evidence="1">The sequence shown here is derived from an EMBL/GenBank/DDBJ whole genome shotgun (WGS) entry which is preliminary data.</text>
</comment>
<organism evidence="1 2">
    <name type="scientific">Monilinia fructicola</name>
    <name type="common">Brown rot fungus</name>
    <name type="synonym">Ciboria fructicola</name>
    <dbReference type="NCBI Taxonomy" id="38448"/>
    <lineage>
        <taxon>Eukaryota</taxon>
        <taxon>Fungi</taxon>
        <taxon>Dikarya</taxon>
        <taxon>Ascomycota</taxon>
        <taxon>Pezizomycotina</taxon>
        <taxon>Leotiomycetes</taxon>
        <taxon>Helotiales</taxon>
        <taxon>Sclerotiniaceae</taxon>
        <taxon>Monilinia</taxon>
    </lineage>
</organism>
<evidence type="ECO:0000313" key="1">
    <source>
        <dbReference type="EMBL" id="KAA8572905.1"/>
    </source>
</evidence>
<sequence>MTCTCMQHECLTYQTTTFFLLGNTISSIPSITSIASSHSEVKLNIIHRFFPDYHLSSSSHNPKWRINVNRHRSIIRLTEYHTIPANNLSLSIYHTL</sequence>
<gene>
    <name evidence="1" type="ORF">EYC84_003461</name>
</gene>
<keyword evidence="2" id="KW-1185">Reference proteome</keyword>
<name>A0A5M9K1X2_MONFR</name>
<dbReference type="EMBL" id="VICG01000004">
    <property type="protein sequence ID" value="KAA8572905.1"/>
    <property type="molecule type" value="Genomic_DNA"/>
</dbReference>
<dbReference type="Proteomes" id="UP000322873">
    <property type="component" value="Unassembled WGS sequence"/>
</dbReference>
<reference evidence="1 2" key="1">
    <citation type="submission" date="2019-06" db="EMBL/GenBank/DDBJ databases">
        <title>Genome Sequence of the Brown Rot Fungal Pathogen Monilinia fructicola.</title>
        <authorList>
            <person name="De Miccolis Angelini R.M."/>
            <person name="Landi L."/>
            <person name="Abate D."/>
            <person name="Pollastro S."/>
            <person name="Romanazzi G."/>
            <person name="Faretra F."/>
        </authorList>
    </citation>
    <scope>NUCLEOTIDE SEQUENCE [LARGE SCALE GENOMIC DNA]</scope>
    <source>
        <strain evidence="1 2">Mfrc123</strain>
    </source>
</reference>
<proteinExistence type="predicted"/>
<protein>
    <submittedName>
        <fullName evidence="1">Uncharacterized protein</fullName>
    </submittedName>
</protein>